<dbReference type="AlphaFoldDB" id="F4C992"/>
<dbReference type="InterPro" id="IPR001789">
    <property type="entry name" value="Sig_transdc_resp-reg_receiver"/>
</dbReference>
<dbReference type="SMART" id="SM00448">
    <property type="entry name" value="REC"/>
    <property type="match status" value="1"/>
</dbReference>
<protein>
    <submittedName>
        <fullName evidence="4">Two component transcriptional regulator, LytTR family</fullName>
    </submittedName>
</protein>
<proteinExistence type="predicted"/>
<feature type="modified residue" description="4-aspartylphosphate" evidence="1">
    <location>
        <position position="82"/>
    </location>
</feature>
<dbReference type="PROSITE" id="PS50930">
    <property type="entry name" value="HTH_LYTTR"/>
    <property type="match status" value="1"/>
</dbReference>
<gene>
    <name evidence="4" type="ordered locus">Sph21_1859</name>
</gene>
<dbReference type="InterPro" id="IPR046947">
    <property type="entry name" value="LytR-like"/>
</dbReference>
<dbReference type="SUPFAM" id="SSF52172">
    <property type="entry name" value="CheY-like"/>
    <property type="match status" value="1"/>
</dbReference>
<dbReference type="eggNOG" id="COG3279">
    <property type="taxonomic scope" value="Bacteria"/>
</dbReference>
<dbReference type="Gene3D" id="3.40.50.2300">
    <property type="match status" value="1"/>
</dbReference>
<dbReference type="PROSITE" id="PS50110">
    <property type="entry name" value="RESPONSE_REGULATORY"/>
    <property type="match status" value="1"/>
</dbReference>
<organism evidence="4">
    <name type="scientific">Sphingobacterium sp. (strain 21)</name>
    <dbReference type="NCBI Taxonomy" id="743722"/>
    <lineage>
        <taxon>Bacteria</taxon>
        <taxon>Pseudomonadati</taxon>
        <taxon>Bacteroidota</taxon>
        <taxon>Sphingobacteriia</taxon>
        <taxon>Sphingobacteriales</taxon>
        <taxon>Sphingobacteriaceae</taxon>
        <taxon>Sphingobacterium</taxon>
    </lineage>
</organism>
<dbReference type="HOGENOM" id="CLU_000445_14_1_10"/>
<dbReference type="PANTHER" id="PTHR37299">
    <property type="entry name" value="TRANSCRIPTIONAL REGULATOR-RELATED"/>
    <property type="match status" value="1"/>
</dbReference>
<accession>F4C992</accession>
<dbReference type="PANTHER" id="PTHR37299:SF1">
    <property type="entry name" value="STAGE 0 SPORULATION PROTEIN A HOMOLOG"/>
    <property type="match status" value="1"/>
</dbReference>
<feature type="domain" description="Response regulatory" evidence="2">
    <location>
        <begin position="30"/>
        <end position="143"/>
    </location>
</feature>
<keyword evidence="1" id="KW-0597">Phosphoprotein</keyword>
<feature type="domain" description="HTH LytTR-type" evidence="3">
    <location>
        <begin position="171"/>
        <end position="264"/>
    </location>
</feature>
<reference evidence="4" key="1">
    <citation type="submission" date="2011-03" db="EMBL/GenBank/DDBJ databases">
        <title>Complete sequence of Sphingobacterium sp. 21.</title>
        <authorList>
            <consortium name="US DOE Joint Genome Institute"/>
            <person name="Lucas S."/>
            <person name="Copeland A."/>
            <person name="Lapidus A."/>
            <person name="Cheng J.-F."/>
            <person name="Goodwin L."/>
            <person name="Pitluck S."/>
            <person name="Davenport K."/>
            <person name="Detter J.C."/>
            <person name="Han C."/>
            <person name="Tapia R."/>
            <person name="Land M."/>
            <person name="Hauser L."/>
            <person name="Kyrpides N."/>
            <person name="Ivanova N."/>
            <person name="Ovchinnikova G."/>
            <person name="Pagani I."/>
            <person name="Siebers A.K."/>
            <person name="Allgaier M."/>
            <person name="Thelen M.P."/>
            <person name="Hugenholtz P."/>
            <person name="Woyke T."/>
        </authorList>
    </citation>
    <scope>NUCLEOTIDE SEQUENCE</scope>
    <source>
        <strain evidence="4">21</strain>
    </source>
</reference>
<dbReference type="GO" id="GO:0003677">
    <property type="term" value="F:DNA binding"/>
    <property type="evidence" value="ECO:0007669"/>
    <property type="project" value="InterPro"/>
</dbReference>
<dbReference type="EMBL" id="CP002584">
    <property type="protein sequence ID" value="ADZ78419.1"/>
    <property type="molecule type" value="Genomic_DNA"/>
</dbReference>
<dbReference type="Gene3D" id="2.40.50.1020">
    <property type="entry name" value="LytTr DNA-binding domain"/>
    <property type="match status" value="1"/>
</dbReference>
<dbReference type="InterPro" id="IPR007492">
    <property type="entry name" value="LytTR_DNA-bd_dom"/>
</dbReference>
<dbReference type="GO" id="GO:0000156">
    <property type="term" value="F:phosphorelay response regulator activity"/>
    <property type="evidence" value="ECO:0007669"/>
    <property type="project" value="InterPro"/>
</dbReference>
<dbReference type="PATRIC" id="fig|743722.3.peg.1985"/>
<name>F4C992_SPHS2</name>
<dbReference type="InterPro" id="IPR011006">
    <property type="entry name" value="CheY-like_superfamily"/>
</dbReference>
<sequence length="268" mass="30349">MSPVTIYLTYMVVFVIFPVSDPQTKLIMINTILIDDDYPVLKSIEKRLQQIDGLNVLQAFTDIAAALAFLRSYGKIDLIFCDIEMPDLNGVEAAPLLRPYCQRFVFLTGHKEYALAAFGVHADGYLLKPVDKKEVLKEMAELERESNGVATDALMSHCLVVKNKGNKEQQLIAIADIICIKAYGHYANLFCKRSGEPILHRDTLDNMELFLKRFGGFLRTHRSYIVAVNAIIKIEEMSVVYLIDGVKANISRSYSAQVKEWLHKLQTK</sequence>
<dbReference type="SMART" id="SM00850">
    <property type="entry name" value="LytTR"/>
    <property type="match status" value="1"/>
</dbReference>
<evidence type="ECO:0000256" key="1">
    <source>
        <dbReference type="PROSITE-ProRule" id="PRU00169"/>
    </source>
</evidence>
<evidence type="ECO:0000313" key="4">
    <source>
        <dbReference type="EMBL" id="ADZ78419.1"/>
    </source>
</evidence>
<evidence type="ECO:0000259" key="3">
    <source>
        <dbReference type="PROSITE" id="PS50930"/>
    </source>
</evidence>
<dbReference type="STRING" id="743722.Sph21_1859"/>
<evidence type="ECO:0000259" key="2">
    <source>
        <dbReference type="PROSITE" id="PS50110"/>
    </source>
</evidence>
<dbReference type="KEGG" id="shg:Sph21_1859"/>
<dbReference type="Pfam" id="PF00072">
    <property type="entry name" value="Response_reg"/>
    <property type="match status" value="1"/>
</dbReference>
<dbReference type="Pfam" id="PF04397">
    <property type="entry name" value="LytTR"/>
    <property type="match status" value="1"/>
</dbReference>